<evidence type="ECO:0000256" key="6">
    <source>
        <dbReference type="ARBA" id="ARBA00023224"/>
    </source>
</evidence>
<protein>
    <recommendedName>
        <fullName evidence="10">Methyl-accepting transducer domain-containing protein</fullName>
    </recommendedName>
</protein>
<keyword evidence="5" id="KW-0472">Membrane</keyword>
<dbReference type="Proteomes" id="UP000501237">
    <property type="component" value="Chromosome"/>
</dbReference>
<name>A0A679GJ59_9GAMM</name>
<reference evidence="11 12" key="1">
    <citation type="journal article" date="2020" name="Microbiol. Resour. Announc.">
        <title>Complete genome sequence of Pseudomonas otitidis strain MrB4, isolated from Lake Biwa in Japan.</title>
        <authorList>
            <person name="Miyazaki K."/>
            <person name="Hase E."/>
            <person name="Maruya T."/>
        </authorList>
    </citation>
    <scope>NUCLEOTIDE SEQUENCE [LARGE SCALE GENOMIC DNA]</scope>
    <source>
        <strain evidence="11 12">MrB4</strain>
    </source>
</reference>
<keyword evidence="6 8" id="KW-0807">Transducer</keyword>
<dbReference type="EMBL" id="AP022642">
    <property type="protein sequence ID" value="BCA31471.1"/>
    <property type="molecule type" value="Genomic_DNA"/>
</dbReference>
<feature type="domain" description="Methyl-accepting transducer" evidence="10">
    <location>
        <begin position="120"/>
        <end position="270"/>
    </location>
</feature>
<dbReference type="KEGG" id="poj:PtoMrB4_54480"/>
<proteinExistence type="inferred from homology"/>
<gene>
    <name evidence="11" type="ORF">PtoMrB4_54480</name>
</gene>
<evidence type="ECO:0000256" key="8">
    <source>
        <dbReference type="PROSITE-ProRule" id="PRU00284"/>
    </source>
</evidence>
<comment type="subcellular location">
    <subcellularLocation>
        <location evidence="1">Membrane</location>
    </subcellularLocation>
</comment>
<dbReference type="GO" id="GO:0007165">
    <property type="term" value="P:signal transduction"/>
    <property type="evidence" value="ECO:0007669"/>
    <property type="project" value="UniProtKB-KW"/>
</dbReference>
<comment type="similarity">
    <text evidence="7">Belongs to the methyl-accepting chemotaxis (MCP) protein family.</text>
</comment>
<dbReference type="SUPFAM" id="SSF58104">
    <property type="entry name" value="Methyl-accepting chemotaxis protein (MCP) signaling domain"/>
    <property type="match status" value="1"/>
</dbReference>
<accession>A0A679GJ59</accession>
<evidence type="ECO:0000256" key="9">
    <source>
        <dbReference type="SAM" id="Coils"/>
    </source>
</evidence>
<evidence type="ECO:0000256" key="7">
    <source>
        <dbReference type="ARBA" id="ARBA00029447"/>
    </source>
</evidence>
<sequence length="313" mass="34106">MRPAYARHPYAFILHALGLALLMLVYGRWQVPLAWSVPAYLILALWPWLGPWKVPEEPAPLIDPAADARLERERHLEQDAAERRQLEAELADARARLHTHRQHAQALLDEAAEAQPLPHAEGLDAATRQVRDAVEQGRATLDAAQQRLTAQLARSGEGRQRVEALATRSEAIQQVAQSIQSIASQTNLLALNAAIEAARAGDAGRGFAVVADEVRNLAARTAQATEEVGRMAEDIRQQTAAAVEHLASQDQGLVDGVAALAPLGETLQRLDRDSQAVGEVLAPLQAEWSACHARQQARCDAWAEWARQGLVQG</sequence>
<evidence type="ECO:0000256" key="2">
    <source>
        <dbReference type="ARBA" id="ARBA00022500"/>
    </source>
</evidence>
<feature type="coiled-coil region" evidence="9">
    <location>
        <begin position="76"/>
        <end position="110"/>
    </location>
</feature>
<keyword evidence="9" id="KW-0175">Coiled coil</keyword>
<evidence type="ECO:0000313" key="11">
    <source>
        <dbReference type="EMBL" id="BCA31471.1"/>
    </source>
</evidence>
<keyword evidence="4" id="KW-1133">Transmembrane helix</keyword>
<evidence type="ECO:0000256" key="1">
    <source>
        <dbReference type="ARBA" id="ARBA00004370"/>
    </source>
</evidence>
<evidence type="ECO:0000259" key="10">
    <source>
        <dbReference type="PROSITE" id="PS50111"/>
    </source>
</evidence>
<dbReference type="GO" id="GO:0016020">
    <property type="term" value="C:membrane"/>
    <property type="evidence" value="ECO:0007669"/>
    <property type="project" value="UniProtKB-SubCell"/>
</dbReference>
<dbReference type="AlphaFoldDB" id="A0A679GJ59"/>
<keyword evidence="3" id="KW-0812">Transmembrane</keyword>
<dbReference type="PROSITE" id="PS50111">
    <property type="entry name" value="CHEMOTAXIS_TRANSDUC_2"/>
    <property type="match status" value="1"/>
</dbReference>
<evidence type="ECO:0000256" key="3">
    <source>
        <dbReference type="ARBA" id="ARBA00022692"/>
    </source>
</evidence>
<dbReference type="InterPro" id="IPR004089">
    <property type="entry name" value="MCPsignal_dom"/>
</dbReference>
<evidence type="ECO:0000256" key="4">
    <source>
        <dbReference type="ARBA" id="ARBA00022989"/>
    </source>
</evidence>
<keyword evidence="2" id="KW-0145">Chemotaxis</keyword>
<evidence type="ECO:0000313" key="12">
    <source>
        <dbReference type="Proteomes" id="UP000501237"/>
    </source>
</evidence>
<organism evidence="11 12">
    <name type="scientific">Metapseudomonas otitidis</name>
    <dbReference type="NCBI Taxonomy" id="319939"/>
    <lineage>
        <taxon>Bacteria</taxon>
        <taxon>Pseudomonadati</taxon>
        <taxon>Pseudomonadota</taxon>
        <taxon>Gammaproteobacteria</taxon>
        <taxon>Pseudomonadales</taxon>
        <taxon>Pseudomonadaceae</taxon>
        <taxon>Metapseudomonas</taxon>
    </lineage>
</organism>
<dbReference type="GO" id="GO:0006935">
    <property type="term" value="P:chemotaxis"/>
    <property type="evidence" value="ECO:0007669"/>
    <property type="project" value="UniProtKB-KW"/>
</dbReference>
<dbReference type="SMART" id="SM00283">
    <property type="entry name" value="MA"/>
    <property type="match status" value="1"/>
</dbReference>
<evidence type="ECO:0000256" key="5">
    <source>
        <dbReference type="ARBA" id="ARBA00023136"/>
    </source>
</evidence>
<dbReference type="PANTHER" id="PTHR32089:SF120">
    <property type="entry name" value="METHYL-ACCEPTING CHEMOTAXIS PROTEIN TLPQ"/>
    <property type="match status" value="1"/>
</dbReference>
<dbReference type="PANTHER" id="PTHR32089">
    <property type="entry name" value="METHYL-ACCEPTING CHEMOTAXIS PROTEIN MCPB"/>
    <property type="match status" value="1"/>
</dbReference>
<dbReference type="Pfam" id="PF00015">
    <property type="entry name" value="MCPsignal"/>
    <property type="match status" value="1"/>
</dbReference>
<dbReference type="Gene3D" id="1.10.287.950">
    <property type="entry name" value="Methyl-accepting chemotaxis protein"/>
    <property type="match status" value="1"/>
</dbReference>